<dbReference type="InterPro" id="IPR025110">
    <property type="entry name" value="AMP-bd_C"/>
</dbReference>
<dbReference type="Pfam" id="PF13193">
    <property type="entry name" value="AMP-binding_C"/>
    <property type="match status" value="1"/>
</dbReference>
<dbReference type="InterPro" id="IPR045851">
    <property type="entry name" value="AMP-bd_C_sf"/>
</dbReference>
<dbReference type="Proteomes" id="UP000030645">
    <property type="component" value="Unassembled WGS sequence"/>
</dbReference>
<dbReference type="GO" id="GO:0016405">
    <property type="term" value="F:CoA-ligase activity"/>
    <property type="evidence" value="ECO:0007669"/>
    <property type="project" value="TreeGrafter"/>
</dbReference>
<sequence>MAFVVKRTGSVVHESQIMDFIAKRVAPYKKIRKLKFIDAIPKNAQGKVLRRELIKLALSNPVSKL</sequence>
<dbReference type="PANTHER" id="PTHR24096:SF362">
    <property type="entry name" value="4-COUMARATE--COA LIGASE-LIKE 9"/>
    <property type="match status" value="1"/>
</dbReference>
<evidence type="ECO:0000313" key="5">
    <source>
        <dbReference type="EMBL" id="EXB94982.1"/>
    </source>
</evidence>
<proteinExistence type="inferred from homology"/>
<accession>W9S9J9</accession>
<dbReference type="Gene3D" id="3.30.300.30">
    <property type="match status" value="1"/>
</dbReference>
<dbReference type="KEGG" id="mnt:21390168"/>
<protein>
    <recommendedName>
        <fullName evidence="4">AMP-binding enzyme C-terminal domain-containing protein</fullName>
    </recommendedName>
</protein>
<dbReference type="OrthoDB" id="10253869at2759"/>
<dbReference type="eggNOG" id="KOG1176">
    <property type="taxonomic scope" value="Eukaryota"/>
</dbReference>
<evidence type="ECO:0000256" key="2">
    <source>
        <dbReference type="ARBA" id="ARBA00022490"/>
    </source>
</evidence>
<dbReference type="STRING" id="981085.W9S9J9"/>
<evidence type="ECO:0000256" key="1">
    <source>
        <dbReference type="ARBA" id="ARBA00006432"/>
    </source>
</evidence>
<dbReference type="EMBL" id="KE345184">
    <property type="protein sequence ID" value="EXB94982.1"/>
    <property type="molecule type" value="Genomic_DNA"/>
</dbReference>
<evidence type="ECO:0000256" key="3">
    <source>
        <dbReference type="ARBA" id="ARBA00022598"/>
    </source>
</evidence>
<reference evidence="6" key="1">
    <citation type="submission" date="2013-01" db="EMBL/GenBank/DDBJ databases">
        <title>Draft Genome Sequence of a Mulberry Tree, Morus notabilis C.K. Schneid.</title>
        <authorList>
            <person name="He N."/>
            <person name="Zhao S."/>
        </authorList>
    </citation>
    <scope>NUCLEOTIDE SEQUENCE</scope>
</reference>
<gene>
    <name evidence="5" type="ORF">L484_006747</name>
</gene>
<feature type="domain" description="AMP-binding enzyme C-terminal" evidence="4">
    <location>
        <begin position="1"/>
        <end position="47"/>
    </location>
</feature>
<dbReference type="AlphaFoldDB" id="W9S9J9"/>
<organism evidence="5 6">
    <name type="scientific">Morus notabilis</name>
    <dbReference type="NCBI Taxonomy" id="981085"/>
    <lineage>
        <taxon>Eukaryota</taxon>
        <taxon>Viridiplantae</taxon>
        <taxon>Streptophyta</taxon>
        <taxon>Embryophyta</taxon>
        <taxon>Tracheophyta</taxon>
        <taxon>Spermatophyta</taxon>
        <taxon>Magnoliopsida</taxon>
        <taxon>eudicotyledons</taxon>
        <taxon>Gunneridae</taxon>
        <taxon>Pentapetalae</taxon>
        <taxon>rosids</taxon>
        <taxon>fabids</taxon>
        <taxon>Rosales</taxon>
        <taxon>Moraceae</taxon>
        <taxon>Moreae</taxon>
        <taxon>Morus</taxon>
    </lineage>
</organism>
<evidence type="ECO:0000259" key="4">
    <source>
        <dbReference type="Pfam" id="PF13193"/>
    </source>
</evidence>
<dbReference type="SUPFAM" id="SSF56801">
    <property type="entry name" value="Acetyl-CoA synthetase-like"/>
    <property type="match status" value="1"/>
</dbReference>
<dbReference type="PANTHER" id="PTHR24096">
    <property type="entry name" value="LONG-CHAIN-FATTY-ACID--COA LIGASE"/>
    <property type="match status" value="1"/>
</dbReference>
<keyword evidence="3" id="KW-0436">Ligase</keyword>
<evidence type="ECO:0000313" key="6">
    <source>
        <dbReference type="Proteomes" id="UP000030645"/>
    </source>
</evidence>
<comment type="similarity">
    <text evidence="1">Belongs to the ATP-dependent AMP-binding enzyme family.</text>
</comment>
<keyword evidence="2" id="KW-0963">Cytoplasm</keyword>
<keyword evidence="6" id="KW-1185">Reference proteome</keyword>
<name>W9S9J9_9ROSA</name>